<evidence type="ECO:0000256" key="4">
    <source>
        <dbReference type="ARBA" id="ARBA00022741"/>
    </source>
</evidence>
<name>A0A0M8MW62_9BASI</name>
<keyword evidence="11" id="KW-1185">Reference proteome</keyword>
<evidence type="ECO:0000256" key="3">
    <source>
        <dbReference type="ARBA" id="ARBA00022679"/>
    </source>
</evidence>
<feature type="domain" description="Protein kinase" evidence="9">
    <location>
        <begin position="307"/>
        <end position="627"/>
    </location>
</feature>
<dbReference type="RefSeq" id="XP_017992393.1">
    <property type="nucleotide sequence ID" value="XM_018135663.1"/>
</dbReference>
<evidence type="ECO:0000256" key="8">
    <source>
        <dbReference type="SAM" id="MobiDB-lite"/>
    </source>
</evidence>
<dbReference type="SMART" id="SM00220">
    <property type="entry name" value="S_TKc"/>
    <property type="match status" value="1"/>
</dbReference>
<protein>
    <submittedName>
        <fullName evidence="10">Kinase-like protein</fullName>
    </submittedName>
</protein>
<dbReference type="GO" id="GO:0004674">
    <property type="term" value="F:protein serine/threonine kinase activity"/>
    <property type="evidence" value="ECO:0007669"/>
    <property type="project" value="UniProtKB-KW"/>
</dbReference>
<keyword evidence="5 10" id="KW-0418">Kinase</keyword>
<dbReference type="GO" id="GO:0035556">
    <property type="term" value="P:intracellular signal transduction"/>
    <property type="evidence" value="ECO:0007669"/>
    <property type="project" value="TreeGrafter"/>
</dbReference>
<keyword evidence="4 7" id="KW-0547">Nucleotide-binding</keyword>
<dbReference type="GeneID" id="28727538"/>
<evidence type="ECO:0000256" key="6">
    <source>
        <dbReference type="ARBA" id="ARBA00022840"/>
    </source>
</evidence>
<feature type="compositionally biased region" description="Polar residues" evidence="8">
    <location>
        <begin position="163"/>
        <end position="180"/>
    </location>
</feature>
<feature type="region of interest" description="Disordered" evidence="8">
    <location>
        <begin position="24"/>
        <end position="49"/>
    </location>
</feature>
<dbReference type="EMBL" id="LGAV01000003">
    <property type="protein sequence ID" value="KOS14761.1"/>
    <property type="molecule type" value="Genomic_DNA"/>
</dbReference>
<dbReference type="PANTHER" id="PTHR24346:SF82">
    <property type="entry name" value="KP78A-RELATED"/>
    <property type="match status" value="1"/>
</dbReference>
<evidence type="ECO:0000313" key="11">
    <source>
        <dbReference type="Proteomes" id="UP000037751"/>
    </source>
</evidence>
<dbReference type="GO" id="GO:0005524">
    <property type="term" value="F:ATP binding"/>
    <property type="evidence" value="ECO:0007669"/>
    <property type="project" value="UniProtKB-UniRule"/>
</dbReference>
<dbReference type="InterPro" id="IPR017441">
    <property type="entry name" value="Protein_kinase_ATP_BS"/>
</dbReference>
<keyword evidence="3" id="KW-0808">Transferase</keyword>
<dbReference type="STRING" id="77020.A0A0M8MW62"/>
<dbReference type="OrthoDB" id="289250at2759"/>
<proteinExistence type="inferred from homology"/>
<comment type="similarity">
    <text evidence="1">Belongs to the protein kinase superfamily. CAMK Ser/Thr protein kinase family. NIM1 subfamily.</text>
</comment>
<dbReference type="InterPro" id="IPR011009">
    <property type="entry name" value="Kinase-like_dom_sf"/>
</dbReference>
<reference evidence="10 11" key="1">
    <citation type="submission" date="2015-07" db="EMBL/GenBank/DDBJ databases">
        <title>Draft Genome Sequence of Malassezia furfur CBS1878 and Malassezia pachydermatis CBS1879.</title>
        <authorList>
            <person name="Triana S."/>
            <person name="Ohm R."/>
            <person name="Gonzalez A."/>
            <person name="DeCock H."/>
            <person name="Restrepo S."/>
            <person name="Celis A."/>
        </authorList>
    </citation>
    <scope>NUCLEOTIDE SEQUENCE [LARGE SCALE GENOMIC DNA]</scope>
    <source>
        <strain evidence="10 11">CBS 1879</strain>
    </source>
</reference>
<keyword evidence="6 7" id="KW-0067">ATP-binding</keyword>
<dbReference type="Proteomes" id="UP000037751">
    <property type="component" value="Unassembled WGS sequence"/>
</dbReference>
<comment type="caution">
    <text evidence="10">The sequence shown here is derived from an EMBL/GenBank/DDBJ whole genome shotgun (WGS) entry which is preliminary data.</text>
</comment>
<evidence type="ECO:0000256" key="7">
    <source>
        <dbReference type="PROSITE-ProRule" id="PRU10141"/>
    </source>
</evidence>
<feature type="region of interest" description="Disordered" evidence="8">
    <location>
        <begin position="150"/>
        <end position="205"/>
    </location>
</feature>
<organism evidence="10 11">
    <name type="scientific">Malassezia pachydermatis</name>
    <dbReference type="NCBI Taxonomy" id="77020"/>
    <lineage>
        <taxon>Eukaryota</taxon>
        <taxon>Fungi</taxon>
        <taxon>Dikarya</taxon>
        <taxon>Basidiomycota</taxon>
        <taxon>Ustilaginomycotina</taxon>
        <taxon>Malasseziomycetes</taxon>
        <taxon>Malasseziales</taxon>
        <taxon>Malasseziaceae</taxon>
        <taxon>Malassezia</taxon>
    </lineage>
</organism>
<feature type="binding site" evidence="7">
    <location>
        <position position="337"/>
    </location>
    <ligand>
        <name>ATP</name>
        <dbReference type="ChEBI" id="CHEBI:30616"/>
    </ligand>
</feature>
<dbReference type="PROSITE" id="PS50011">
    <property type="entry name" value="PROTEIN_KINASE_DOM"/>
    <property type="match status" value="1"/>
</dbReference>
<evidence type="ECO:0000313" key="10">
    <source>
        <dbReference type="EMBL" id="KOS14761.1"/>
    </source>
</evidence>
<evidence type="ECO:0000256" key="2">
    <source>
        <dbReference type="ARBA" id="ARBA00022527"/>
    </source>
</evidence>
<keyword evidence="2" id="KW-0723">Serine/threonine-protein kinase</keyword>
<dbReference type="InterPro" id="IPR000719">
    <property type="entry name" value="Prot_kinase_dom"/>
</dbReference>
<dbReference type="AlphaFoldDB" id="A0A0M8MW62"/>
<gene>
    <name evidence="10" type="ORF">Malapachy_1153</name>
</gene>
<evidence type="ECO:0000256" key="5">
    <source>
        <dbReference type="ARBA" id="ARBA00022777"/>
    </source>
</evidence>
<accession>A0A0M8MW62</accession>
<dbReference type="SUPFAM" id="SSF56112">
    <property type="entry name" value="Protein kinase-like (PK-like)"/>
    <property type="match status" value="1"/>
</dbReference>
<dbReference type="PROSITE" id="PS00107">
    <property type="entry name" value="PROTEIN_KINASE_ATP"/>
    <property type="match status" value="1"/>
</dbReference>
<evidence type="ECO:0000256" key="1">
    <source>
        <dbReference type="ARBA" id="ARBA00010791"/>
    </source>
</evidence>
<dbReference type="Pfam" id="PF00069">
    <property type="entry name" value="Pkinase"/>
    <property type="match status" value="1"/>
</dbReference>
<dbReference type="GO" id="GO:0005737">
    <property type="term" value="C:cytoplasm"/>
    <property type="evidence" value="ECO:0007669"/>
    <property type="project" value="TreeGrafter"/>
</dbReference>
<dbReference type="PANTHER" id="PTHR24346">
    <property type="entry name" value="MAP/MICROTUBULE AFFINITY-REGULATING KINASE"/>
    <property type="match status" value="1"/>
</dbReference>
<dbReference type="InterPro" id="IPR008271">
    <property type="entry name" value="Ser/Thr_kinase_AS"/>
</dbReference>
<dbReference type="VEuPathDB" id="FungiDB:Malapachy_1153"/>
<dbReference type="Gene3D" id="1.10.510.10">
    <property type="entry name" value="Transferase(Phosphotransferase) domain 1"/>
    <property type="match status" value="1"/>
</dbReference>
<feature type="region of interest" description="Disordered" evidence="8">
    <location>
        <begin position="219"/>
        <end position="268"/>
    </location>
</feature>
<sequence length="701" mass="78455">MESGQERRPVSGYRVVGRIDACGVDVPEPPTSAPPVVDVTSPAEEGPKSVDDMRFVDASMPFQNDPTSLLPSAGLLPTDRTTPSEEPWVYPLYNTTSLQPSNSVRSQRNWNEFHGHTVTPLPSPLLHTASEDCWILPTMEDSKTEAFFSTTAVRPPPKPPQNLGRSASSKVSHSNPSLSYREQRRQRALSSPNDPRERMGPDGHLSVTTSLATLSMDNRTAEPTELRPPPHRLTTTNTPRASRHNHGPSMSVTGDSLFPPPSTHTASDEADMHIADSSLNSISYEVLEAFDQITEHEDETAGTIGPYKIVSQLGTGAFSQVLLADPLAKRGSRVAVKLIASTPWKTDKRVRVSWVREAEILRHISHPGIVQFVSAFRTPQHYALALEALTGGELFDFLLQNQLAIARREWLVRRIFGELACVVHWMHSHNLVHRDIKLENIMLTRHLFTSENKLAPSDVGAMPLIKLTDFGLARFVKPNHMLETRCGSEEYAAPELILGKIYDGKKTDTWAMGVVLYALVTGAIPFLEPTVDEARTDANRLQQVRERDQPEGERDTQERRAHLVRIAKAEVHWPERSNENFEDAPSDDYLPGLRLVTPQARHIIMRFLRRDPTRRAECLELWKDPWFLYGSFAYGSGDVQAQLPQPYDEATMLCVANEASAQNMRIALPYCPIDPRGRRWEEIHTKAGSITDTPVISHDYS</sequence>
<dbReference type="PROSITE" id="PS00108">
    <property type="entry name" value="PROTEIN_KINASE_ST"/>
    <property type="match status" value="1"/>
</dbReference>
<evidence type="ECO:0000259" key="9">
    <source>
        <dbReference type="PROSITE" id="PS50011"/>
    </source>
</evidence>